<dbReference type="GO" id="GO:0016567">
    <property type="term" value="P:protein ubiquitination"/>
    <property type="evidence" value="ECO:0007669"/>
    <property type="project" value="TreeGrafter"/>
</dbReference>
<evidence type="ECO:0000256" key="7">
    <source>
        <dbReference type="SAM" id="Phobius"/>
    </source>
</evidence>
<dbReference type="PANTHER" id="PTHR14255">
    <property type="entry name" value="CEREBLON"/>
    <property type="match status" value="1"/>
</dbReference>
<feature type="transmembrane region" description="Helical" evidence="7">
    <location>
        <begin position="249"/>
        <end position="275"/>
    </location>
</feature>
<feature type="compositionally biased region" description="Polar residues" evidence="6">
    <location>
        <begin position="1630"/>
        <end position="1641"/>
    </location>
</feature>
<feature type="transmembrane region" description="Helical" evidence="7">
    <location>
        <begin position="344"/>
        <end position="363"/>
    </location>
</feature>
<gene>
    <name evidence="8" type="ORF">C2E21_2766</name>
</gene>
<feature type="transmembrane region" description="Helical" evidence="7">
    <location>
        <begin position="71"/>
        <end position="89"/>
    </location>
</feature>
<dbReference type="InterPro" id="IPR002781">
    <property type="entry name" value="TM_pro_TauE-like"/>
</dbReference>
<dbReference type="Pfam" id="PF01925">
    <property type="entry name" value="TauE"/>
    <property type="match status" value="1"/>
</dbReference>
<sequence length="1714" mass="184360">MYLGLGFDIKDSTALSHAVIAGGALGSVACVVGQHHPADPRRPLIDYSLALVLTPTLLLGCNTGVLLNQLLPNWTITFLLIPLLCYLTLRMGGTAARLYQAESAAAAAGRLLPGQAAGDGEQTGAATMQQQQQQPQQQRTCRIPWAKAAELLVLWAVLLCFQHAKAHSDGLQFAALYAAQAAAAIGASGFFIWQAVYNRCGSALGMLGSSWEEGPAPLPVAEAEGQAGALPCSTMDPADWGPECLAESAAIALGGGAVAGMLGIGGGMIVGPLMLELGVPPQVTQATASAMVLFSSSSAAAAFALEGRLDTGYAAAFAAACALAAFAGVGLVGQAVRRSGRASLVVLLLTGIVGAGCLLTVMYSGTDAVAELLSGPLGCYISIPNTGLADEHEDEFPSVGTMRARAQALIAPRRLGVVGGNGSGKSSLLNLEIQLNLVADSEAYRARGGEHQPGLSLLASRYGDWDGVLAALRDGELALQFNTRPQPDTIGARHMKMVEASLAGYYTGVRSKFGRQKTAALLPVGKTTDTTTQAAVEVLFGLEVACLILNRSPDALKEQVVEVLKSLLVLAQDETEVGELTKSREFSRQHDQFTKMTGIDVVKQTKASGEALEAVLQGLLEESSQRSLLLPDLEKLASQLKPCAFIGLRQDLGSDMRYVKDVLEEPLLRMVELCCGSEPLPPELLSIDVLGMLVEKIEVTVPCEMYELLHLLDMPGLNDTRPWANYNINQAMGSSTDLLLLVNRNLKSDESTLQAAINSGWAAHQLDSNAQGHLIVCHNPEMFSSGLNAEDLWGASYEEMAATNHATSRAVLQELMIKVAPPRLSEEEQLQAVERFLNERCHFITVAAANCVSLTLADPQDVYQRLQDEEVEMDADVNRFTAYEQLLDRTQVAKLQEVFGTISSFLRAQHLRALEDEVRRQQQILSDSEGTAEGLTIEQAKKIAPLLKSKQSDPAKLDNFVQTGKTFQPSRRGQAEVHTMQSVAGVLEARLLAGPLQRLVQYYQSTALRDASIARMAEQTVSRLKDDEKLTLPTLRRICKSSAIAAGNTHNIRNNLFASLGVAKSAPIMEQADEFLQPHREAAAGVAGVLKHNMGTFFPNGDEELLEFVKSERVWRLLEEHISTELLRVADYNLLKGEAFDAEISELLRSQLSEKLTPLSGYEVVRKFARKTDFWAPFRDALIAALKAVREQLPDLLKQRLRTHVHNELFSDDKLFMPVRSRSHGLARQEMGTRSKEQGAGTNGAQEHGDAADSAQNGAAGAAGAAAASGMTPGGRRSRAKKVPLKTQYQRQASLWRALHCWVKDAQTIVVAKDAETAQQLDLLLKRLDRLQTEAGSAVEMYSGQAGFEELRRQMGRSLLHKMLQHKRLAQVLADSPEVSVRAEPLAFEAELVQRPGGGWAMQGRTFVAELGDLSLPVGLHQDLGSLQLLRDVLLQSHKLMWRKEHPIPEGPDNALKAGYSCLTGRRLDPDSGPKKVRDIVAKQMFEEGDALAQKLEQAGLLPAPVGHQQSLAYILDFADGGRYAGLLELQELACACLKEDEAFLIWSNQRVDGGRFRAFLLPATPLSTDGPAHRTIKAFPMKLFGVMSDGVTRPLFEPLFRAPRELLSLGAPQASRQSQGEGGRKRNRTASGTLVGDSTQTAASTASGGAGPSGSAAAGGAPQHAQRSVTGPARAVRWKDENEVAAALCELAGIFSGPPDASDEAGPSKRPRR</sequence>
<evidence type="ECO:0000313" key="9">
    <source>
        <dbReference type="Proteomes" id="UP000239899"/>
    </source>
</evidence>
<feature type="transmembrane region" description="Helical" evidence="7">
    <location>
        <begin position="311"/>
        <end position="332"/>
    </location>
</feature>
<dbReference type="OrthoDB" id="510493at2759"/>
<evidence type="ECO:0000256" key="6">
    <source>
        <dbReference type="SAM" id="MobiDB-lite"/>
    </source>
</evidence>
<organism evidence="8 9">
    <name type="scientific">Chlorella sorokiniana</name>
    <name type="common">Freshwater green alga</name>
    <dbReference type="NCBI Taxonomy" id="3076"/>
    <lineage>
        <taxon>Eukaryota</taxon>
        <taxon>Viridiplantae</taxon>
        <taxon>Chlorophyta</taxon>
        <taxon>core chlorophytes</taxon>
        <taxon>Trebouxiophyceae</taxon>
        <taxon>Chlorellales</taxon>
        <taxon>Chlorellaceae</taxon>
        <taxon>Chlorella clade</taxon>
        <taxon>Chlorella</taxon>
    </lineage>
</organism>
<dbReference type="STRING" id="3076.A0A2P6TVN6"/>
<dbReference type="GO" id="GO:0031464">
    <property type="term" value="C:Cul4A-RING E3 ubiquitin ligase complex"/>
    <property type="evidence" value="ECO:0007669"/>
    <property type="project" value="TreeGrafter"/>
</dbReference>
<feature type="region of interest" description="Disordered" evidence="6">
    <location>
        <begin position="1693"/>
        <end position="1714"/>
    </location>
</feature>
<feature type="transmembrane region" description="Helical" evidence="7">
    <location>
        <begin position="44"/>
        <end position="65"/>
    </location>
</feature>
<keyword evidence="9" id="KW-1185">Reference proteome</keyword>
<reference evidence="8 9" key="1">
    <citation type="journal article" date="2018" name="Plant J.">
        <title>Genome sequences of Chlorella sorokiniana UTEX 1602 and Micractinium conductrix SAG 241.80: implications to maltose excretion by a green alga.</title>
        <authorList>
            <person name="Arriola M.B."/>
            <person name="Velmurugan N."/>
            <person name="Zhang Y."/>
            <person name="Plunkett M.H."/>
            <person name="Hondzo H."/>
            <person name="Barney B.M."/>
        </authorList>
    </citation>
    <scope>NUCLEOTIDE SEQUENCE [LARGE SCALE GENOMIC DNA]</scope>
    <source>
        <strain evidence="9">UTEX 1602</strain>
    </source>
</reference>
<evidence type="ECO:0000256" key="4">
    <source>
        <dbReference type="ARBA" id="ARBA00022989"/>
    </source>
</evidence>
<comment type="subcellular location">
    <subcellularLocation>
        <location evidence="1">Membrane</location>
        <topology evidence="1">Multi-pass membrane protein</topology>
    </subcellularLocation>
</comment>
<feature type="region of interest" description="Disordered" evidence="6">
    <location>
        <begin position="1226"/>
        <end position="1285"/>
    </location>
</feature>
<evidence type="ECO:0000256" key="3">
    <source>
        <dbReference type="ARBA" id="ARBA00022692"/>
    </source>
</evidence>
<evidence type="ECO:0000313" key="8">
    <source>
        <dbReference type="EMBL" id="PRW58123.1"/>
    </source>
</evidence>
<feature type="region of interest" description="Disordered" evidence="6">
    <location>
        <begin position="1612"/>
        <end position="1678"/>
    </location>
</feature>
<keyword evidence="5 7" id="KW-0472">Membrane</keyword>
<evidence type="ECO:0000256" key="5">
    <source>
        <dbReference type="ARBA" id="ARBA00023136"/>
    </source>
</evidence>
<feature type="transmembrane region" description="Helical" evidence="7">
    <location>
        <begin position="12"/>
        <end position="32"/>
    </location>
</feature>
<dbReference type="PANTHER" id="PTHR14255:SF3">
    <property type="entry name" value="SULFITE EXPORTER TAUE_SAFE FAMILY PROTEIN 5-RELATED"/>
    <property type="match status" value="1"/>
</dbReference>
<protein>
    <submittedName>
        <fullName evidence="8">Sulfite exporter family</fullName>
    </submittedName>
</protein>
<keyword evidence="3 7" id="KW-0812">Transmembrane</keyword>
<dbReference type="GO" id="GO:0016020">
    <property type="term" value="C:membrane"/>
    <property type="evidence" value="ECO:0007669"/>
    <property type="project" value="UniProtKB-SubCell"/>
</dbReference>
<dbReference type="Proteomes" id="UP000239899">
    <property type="component" value="Unassembled WGS sequence"/>
</dbReference>
<feature type="compositionally biased region" description="Low complexity" evidence="6">
    <location>
        <begin position="1642"/>
        <end position="1663"/>
    </location>
</feature>
<name>A0A2P6TVN6_CHLSO</name>
<comment type="caution">
    <text evidence="8">The sequence shown here is derived from an EMBL/GenBank/DDBJ whole genome shotgun (WGS) entry which is preliminary data.</text>
</comment>
<proteinExistence type="inferred from homology"/>
<feature type="transmembrane region" description="Helical" evidence="7">
    <location>
        <begin position="174"/>
        <end position="196"/>
    </location>
</feature>
<dbReference type="EMBL" id="LHPG02000005">
    <property type="protein sequence ID" value="PRW58123.1"/>
    <property type="molecule type" value="Genomic_DNA"/>
</dbReference>
<comment type="similarity">
    <text evidence="2">Belongs to the 4-toluene sulfonate uptake permease (TSUP) (TC 2.A.102) family.</text>
</comment>
<feature type="compositionally biased region" description="Low complexity" evidence="6">
    <location>
        <begin position="1252"/>
        <end position="1270"/>
    </location>
</feature>
<evidence type="ECO:0000256" key="2">
    <source>
        <dbReference type="ARBA" id="ARBA00009142"/>
    </source>
</evidence>
<evidence type="ECO:0000256" key="1">
    <source>
        <dbReference type="ARBA" id="ARBA00004141"/>
    </source>
</evidence>
<accession>A0A2P6TVN6</accession>
<keyword evidence="4 7" id="KW-1133">Transmembrane helix</keyword>